<keyword evidence="4 8" id="KW-0747">Spliceosome</keyword>
<organism evidence="11">
    <name type="scientific">Toxoplasma gondii (strain ATCC 50861 / VEG)</name>
    <dbReference type="NCBI Taxonomy" id="432359"/>
    <lineage>
        <taxon>Eukaryota</taxon>
        <taxon>Sar</taxon>
        <taxon>Alveolata</taxon>
        <taxon>Apicomplexa</taxon>
        <taxon>Conoidasida</taxon>
        <taxon>Coccidia</taxon>
        <taxon>Eucoccidiorida</taxon>
        <taxon>Eimeriorina</taxon>
        <taxon>Sarcocystidae</taxon>
        <taxon>Toxoplasma</taxon>
    </lineage>
</organism>
<keyword evidence="9" id="KW-0175">Coiled coil</keyword>
<evidence type="ECO:0000256" key="8">
    <source>
        <dbReference type="HAMAP-Rule" id="MF_03226"/>
    </source>
</evidence>
<comment type="function">
    <text evidence="8">Part of the spliceosome which catalyzes two sequential transesterification reactions, first the excision of the non-coding intron from pre-mRNA and then the ligation of the coding exons to form the mature mRNA. Plays a role in stabilizing the structure of the spliceosome catalytic core and docking of the branch helix into the active site, producing 5'-exon and lariat intron-3'-intermediates.</text>
</comment>
<comment type="subunit">
    <text evidence="8">Component of the spliceosome. Present in the activated B complex, the catalytically activated B* complex which catalyzes the branching, the catalytic step 1 C complex catalyzing the exon ligation, and the postcatalytic P complex containing the ligated exons (mRNA) and the excised lariat intron.</text>
</comment>
<dbReference type="EMBL" id="LN714490">
    <property type="protein sequence ID" value="CEL71612.1"/>
    <property type="molecule type" value="Genomic_DNA"/>
</dbReference>
<evidence type="ECO:0000256" key="7">
    <source>
        <dbReference type="ARBA" id="ARBA00023242"/>
    </source>
</evidence>
<evidence type="ECO:0000256" key="2">
    <source>
        <dbReference type="ARBA" id="ARBA00022664"/>
    </source>
</evidence>
<evidence type="ECO:0000256" key="9">
    <source>
        <dbReference type="SAM" id="Coils"/>
    </source>
</evidence>
<feature type="binding site" evidence="8">
    <location>
        <position position="100"/>
    </location>
    <ligand>
        <name>Zn(2+)</name>
        <dbReference type="ChEBI" id="CHEBI:29105"/>
    </ligand>
</feature>
<comment type="similarity">
    <text evidence="8">Belongs to the CWC16 family. YJU2 subfamily.</text>
</comment>
<dbReference type="HAMAP" id="MF_03226">
    <property type="entry name" value="YJU2"/>
    <property type="match status" value="1"/>
</dbReference>
<dbReference type="GO" id="GO:0046872">
    <property type="term" value="F:metal ion binding"/>
    <property type="evidence" value="ECO:0007669"/>
    <property type="project" value="UniProtKB-KW"/>
</dbReference>
<dbReference type="GO" id="GO:0071006">
    <property type="term" value="C:U2-type catalytic step 1 spliceosome"/>
    <property type="evidence" value="ECO:0007669"/>
    <property type="project" value="UniProtKB-UniRule"/>
</dbReference>
<feature type="binding site" evidence="8">
    <location>
        <position position="60"/>
    </location>
    <ligand>
        <name>Zn(2+)</name>
        <dbReference type="ChEBI" id="CHEBI:29105"/>
    </ligand>
</feature>
<keyword evidence="5 8" id="KW-0862">Zinc</keyword>
<comment type="subcellular location">
    <subcellularLocation>
        <location evidence="1 8">Nucleus</location>
    </subcellularLocation>
</comment>
<evidence type="ECO:0000256" key="5">
    <source>
        <dbReference type="ARBA" id="ARBA00022833"/>
    </source>
</evidence>
<proteinExistence type="inferred from homology"/>
<feature type="compositionally biased region" description="Low complexity" evidence="10">
    <location>
        <begin position="312"/>
        <end position="325"/>
    </location>
</feature>
<gene>
    <name evidence="11" type="ORF">BN1205_040880</name>
</gene>
<feature type="compositionally biased region" description="Basic and acidic residues" evidence="10">
    <location>
        <begin position="326"/>
        <end position="354"/>
    </location>
</feature>
<dbReference type="Pfam" id="PF04502">
    <property type="entry name" value="Saf4_Yju2"/>
    <property type="match status" value="1"/>
</dbReference>
<evidence type="ECO:0000256" key="6">
    <source>
        <dbReference type="ARBA" id="ARBA00023187"/>
    </source>
</evidence>
<feature type="binding site" evidence="8">
    <location>
        <position position="97"/>
    </location>
    <ligand>
        <name>Zn(2+)</name>
        <dbReference type="ChEBI" id="CHEBI:29105"/>
    </ligand>
</feature>
<feature type="compositionally biased region" description="Polar residues" evidence="10">
    <location>
        <begin position="431"/>
        <end position="443"/>
    </location>
</feature>
<evidence type="ECO:0000256" key="1">
    <source>
        <dbReference type="ARBA" id="ARBA00004123"/>
    </source>
</evidence>
<dbReference type="InterPro" id="IPR007590">
    <property type="entry name" value="Saf4/Yju2"/>
</dbReference>
<dbReference type="AlphaFoldDB" id="A0A0F7URF7"/>
<reference evidence="11" key="1">
    <citation type="journal article" date="2015" name="PLoS ONE">
        <title>Comprehensive Evaluation of Toxoplasma gondii VEG and Neospora caninum LIV Genomes with Tachyzoite Stage Transcriptome and Proteome Defines Novel Transcript Features.</title>
        <authorList>
            <person name="Ramaprasad A."/>
            <person name="Mourier T."/>
            <person name="Naeem R."/>
            <person name="Malas T.B."/>
            <person name="Moussa E."/>
            <person name="Panigrahi A."/>
            <person name="Vermont S.J."/>
            <person name="Otto T.D."/>
            <person name="Wastling J."/>
            <person name="Pain A."/>
        </authorList>
    </citation>
    <scope>NUCLEOTIDE SEQUENCE</scope>
    <source>
        <strain evidence="11">VEG</strain>
    </source>
</reference>
<feature type="region of interest" description="Disordered" evidence="10">
    <location>
        <begin position="224"/>
        <end position="443"/>
    </location>
</feature>
<feature type="compositionally biased region" description="Low complexity" evidence="10">
    <location>
        <begin position="252"/>
        <end position="268"/>
    </location>
</feature>
<feature type="coiled-coil region" evidence="9">
    <location>
        <begin position="151"/>
        <end position="191"/>
    </location>
</feature>
<name>A0A0F7URF7_TOXGV</name>
<feature type="compositionally biased region" description="Low complexity" evidence="10">
    <location>
        <begin position="396"/>
        <end position="408"/>
    </location>
</feature>
<keyword evidence="7 8" id="KW-0539">Nucleus</keyword>
<feature type="binding site" evidence="8">
    <location>
        <position position="63"/>
    </location>
    <ligand>
        <name>Zn(2+)</name>
        <dbReference type="ChEBI" id="CHEBI:29105"/>
    </ligand>
</feature>
<dbReference type="InterPro" id="IPR043701">
    <property type="entry name" value="Yju2"/>
</dbReference>
<dbReference type="PANTHER" id="PTHR12111:SF1">
    <property type="entry name" value="SPLICING FACTOR YJU2"/>
    <property type="match status" value="1"/>
</dbReference>
<accession>A0A0F7URF7</accession>
<dbReference type="GO" id="GO:0000349">
    <property type="term" value="P:generation of catalytic spliceosome for first transesterification step"/>
    <property type="evidence" value="ECO:0007669"/>
    <property type="project" value="UniProtKB-UniRule"/>
</dbReference>
<keyword evidence="6" id="KW-0508">mRNA splicing</keyword>
<dbReference type="PANTHER" id="PTHR12111">
    <property type="entry name" value="SPLICING FACTOR YJU2"/>
    <property type="match status" value="1"/>
</dbReference>
<feature type="compositionally biased region" description="Low complexity" evidence="10">
    <location>
        <begin position="280"/>
        <end position="304"/>
    </location>
</feature>
<evidence type="ECO:0000256" key="3">
    <source>
        <dbReference type="ARBA" id="ARBA00022723"/>
    </source>
</evidence>
<keyword evidence="3 8" id="KW-0479">Metal-binding</keyword>
<evidence type="ECO:0000256" key="4">
    <source>
        <dbReference type="ARBA" id="ARBA00022728"/>
    </source>
</evidence>
<sequence>MADRKVLVRYYPPDFDFDVLRQKKRVLYRAKELQHGKKPRQTGMSKIMHVRMMFPFTLQCASCKEFVYVGTKFNSRVERVQGEDYLGIVKWRFYGRCPNCRGEICFKTDPKNGDYVLEWGGTRTYDPMRDQQLAEERLRKEREEELEGDRMKQVEAKTYNVQNELAALEQLEELRKMNRRLVDREAATEQALQFLRQNEVNREEDADEWDAEERTELMKFMQMQRELRDREDEEPESEEEGKAFFQTQSVQNPSAPRSRSSSPGNAANTQADSRAKSSDAPSHSSFPLTSSSSPESRSEASSPRSTRKERGSSLSESEGEASLDAASRRAEGSLGLKAERKSFQLEREDADRRTPQSAPKAPGTSAAGSSMFMLTAVTGKSPRLVVKKKKEESDSFSDLLGSYASSSSSDEEKTETDEGARANGRERDSSETPSSSRGSQPHA</sequence>
<evidence type="ECO:0000256" key="10">
    <source>
        <dbReference type="SAM" id="MobiDB-lite"/>
    </source>
</evidence>
<keyword evidence="2" id="KW-0507">mRNA processing</keyword>
<protein>
    <recommendedName>
        <fullName evidence="8">Splicing factor YJU2</fullName>
    </recommendedName>
</protein>
<feature type="compositionally biased region" description="Basic and acidic residues" evidence="10">
    <location>
        <begin position="416"/>
        <end position="430"/>
    </location>
</feature>
<evidence type="ECO:0000313" key="11">
    <source>
        <dbReference type="EMBL" id="CEL71612.1"/>
    </source>
</evidence>